<protein>
    <submittedName>
        <fullName evidence="2">Uncharacterized protein</fullName>
    </submittedName>
</protein>
<sequence>MSTTSTPFGFQPVYHASGFVRPAAFTLANNAAVTLLQYQPVAINTSTGVVTPATVGDAFVGTFMGVEFTDSDGRRRVSNKFIANTPATDVTAYITRDPAIVYQIQANGAVNISNIGNQYNFGSITAGSTVVGLSQAVLDTASVVASGSTAQMRVIGITPGPDNNWGDAYTIVQVQISEHQDVATINAY</sequence>
<reference evidence="2" key="1">
    <citation type="submission" date="2020-05" db="EMBL/GenBank/DDBJ databases">
        <authorList>
            <person name="Chiriac C."/>
            <person name="Salcher M."/>
            <person name="Ghai R."/>
            <person name="Kavagutti S V."/>
        </authorList>
    </citation>
    <scope>NUCLEOTIDE SEQUENCE</scope>
</reference>
<gene>
    <name evidence="1" type="ORF">UFOVP1068_45</name>
    <name evidence="2" type="ORF">UFOVP1300_4</name>
</gene>
<dbReference type="EMBL" id="LR797243">
    <property type="protein sequence ID" value="CAB4195290.1"/>
    <property type="molecule type" value="Genomic_DNA"/>
</dbReference>
<dbReference type="EMBL" id="LR797013">
    <property type="protein sequence ID" value="CAB4181527.1"/>
    <property type="molecule type" value="Genomic_DNA"/>
</dbReference>
<evidence type="ECO:0000313" key="1">
    <source>
        <dbReference type="EMBL" id="CAB4181527.1"/>
    </source>
</evidence>
<organism evidence="2">
    <name type="scientific">uncultured Caudovirales phage</name>
    <dbReference type="NCBI Taxonomy" id="2100421"/>
    <lineage>
        <taxon>Viruses</taxon>
        <taxon>Duplodnaviria</taxon>
        <taxon>Heunggongvirae</taxon>
        <taxon>Uroviricota</taxon>
        <taxon>Caudoviricetes</taxon>
        <taxon>Peduoviridae</taxon>
        <taxon>Maltschvirus</taxon>
        <taxon>Maltschvirus maltsch</taxon>
    </lineage>
</organism>
<proteinExistence type="predicted"/>
<name>A0A6J5RCT0_9CAUD</name>
<accession>A0A6J5RCT0</accession>
<evidence type="ECO:0000313" key="2">
    <source>
        <dbReference type="EMBL" id="CAB4195290.1"/>
    </source>
</evidence>